<protein>
    <recommendedName>
        <fullName evidence="9">Polysaccharide chain length determinant N-terminal domain-containing protein</fullName>
    </recommendedName>
</protein>
<feature type="coiled-coil region" evidence="6">
    <location>
        <begin position="226"/>
        <end position="297"/>
    </location>
</feature>
<reference evidence="10 11" key="1">
    <citation type="submission" date="2018-05" db="EMBL/GenBank/DDBJ databases">
        <title>Complete Genome Sequence of Methylobacterium sp. 17Sr1-43.</title>
        <authorList>
            <person name="Srinivasan S."/>
        </authorList>
    </citation>
    <scope>NUCLEOTIDE SEQUENCE [LARGE SCALE GENOMIC DNA]</scope>
    <source>
        <strain evidence="10 11">17Sr1-43</strain>
    </source>
</reference>
<proteinExistence type="predicted"/>
<gene>
    <name evidence="10" type="ORF">DK427_02630</name>
</gene>
<evidence type="ECO:0000256" key="6">
    <source>
        <dbReference type="SAM" id="Coils"/>
    </source>
</evidence>
<keyword evidence="3 8" id="KW-0812">Transmembrane</keyword>
<keyword evidence="4 8" id="KW-1133">Transmembrane helix</keyword>
<keyword evidence="5 8" id="KW-0472">Membrane</keyword>
<feature type="transmembrane region" description="Helical" evidence="8">
    <location>
        <begin position="73"/>
        <end position="93"/>
    </location>
</feature>
<dbReference type="InterPro" id="IPR050445">
    <property type="entry name" value="Bact_polysacc_biosynth/exp"/>
</dbReference>
<dbReference type="OrthoDB" id="230260at2"/>
<name>A0A2U8VMC2_9HYPH</name>
<evidence type="ECO:0000256" key="1">
    <source>
        <dbReference type="ARBA" id="ARBA00004651"/>
    </source>
</evidence>
<feature type="transmembrane region" description="Helical" evidence="8">
    <location>
        <begin position="464"/>
        <end position="484"/>
    </location>
</feature>
<evidence type="ECO:0000256" key="2">
    <source>
        <dbReference type="ARBA" id="ARBA00022475"/>
    </source>
</evidence>
<dbReference type="PANTHER" id="PTHR32309:SF13">
    <property type="entry name" value="FERRIC ENTEROBACTIN TRANSPORT PROTEIN FEPE"/>
    <property type="match status" value="1"/>
</dbReference>
<evidence type="ECO:0000256" key="8">
    <source>
        <dbReference type="SAM" id="Phobius"/>
    </source>
</evidence>
<dbReference type="EMBL" id="CP029551">
    <property type="protein sequence ID" value="AWN34774.1"/>
    <property type="molecule type" value="Genomic_DNA"/>
</dbReference>
<evidence type="ECO:0000313" key="11">
    <source>
        <dbReference type="Proteomes" id="UP000246058"/>
    </source>
</evidence>
<evidence type="ECO:0000256" key="7">
    <source>
        <dbReference type="SAM" id="MobiDB-lite"/>
    </source>
</evidence>
<comment type="subcellular location">
    <subcellularLocation>
        <location evidence="1">Cell membrane</location>
        <topology evidence="1">Multi-pass membrane protein</topology>
    </subcellularLocation>
</comment>
<dbReference type="AlphaFoldDB" id="A0A2U8VMC2"/>
<evidence type="ECO:0000256" key="3">
    <source>
        <dbReference type="ARBA" id="ARBA00022692"/>
    </source>
</evidence>
<dbReference type="GO" id="GO:0004713">
    <property type="term" value="F:protein tyrosine kinase activity"/>
    <property type="evidence" value="ECO:0007669"/>
    <property type="project" value="TreeGrafter"/>
</dbReference>
<feature type="domain" description="Polysaccharide chain length determinant N-terminal" evidence="9">
    <location>
        <begin position="63"/>
        <end position="152"/>
    </location>
</feature>
<keyword evidence="2" id="KW-1003">Cell membrane</keyword>
<dbReference type="PANTHER" id="PTHR32309">
    <property type="entry name" value="TYROSINE-PROTEIN KINASE"/>
    <property type="match status" value="1"/>
</dbReference>
<accession>A0A2U8VMC2</accession>
<dbReference type="Pfam" id="PF02706">
    <property type="entry name" value="Wzz"/>
    <property type="match status" value="1"/>
</dbReference>
<dbReference type="KEGG" id="meti:DK427_02630"/>
<sequence>MRSLRTGRPAGIGHQSDSNSGAGQCCVGRSHIVEQVRVLPPAGSISGRHLAGDPAGGRAEGTLADLWGSARRGWLWIVAGALIAGCLGGLFVLRQTPSYRASVEILIDPQALQIVGRGLSRTDTPAQLDFANLESQSLILLSAKVLERVVARLDLADDPVLTRGAKPGIDRAGFALEALRKRLIVRRVETSLIFQLSAIYPEPRRAAEIANAVAAAYFDVAAGDRLAAVRRANETLLSQLNDLRGQLDRADLAVERYRADKGLIGSGESGLLVSQQLRDLYGQITTAEAELARLSGRREKARAWAAADGPPATPEAGASAVMISLRAQHAQSTQEIAQLSRSLGQNHPQMLALAAQRAATVRLIASEADRIRRTIDEDVRRGEEGLRLLRRRAEALVTSQTSSNEEGIRLRQLESEAEAIRRTYNLVLGRSKDLEQQEVINPNNSQIVSRAVPPLKPSDTPMPIVAAAGALLGAVLGLAAAYLFDRWRGTFATAASLAASGVPVWARLPRAGRADADQALVAAARELRDRLAAWPGATITVASEGLGAERLRTAHVLTELLIRLGEPAILVPGTLRPQRALTEPGAGRAAPRRAVSRHSPAARTELVVTERDLTDGESWLAIPETSDAIVLVVAPGRTTRARLARLIEILDGPGGFRHGGLIGLVAVQPSRPVRRAVPRGAAVAVRPA</sequence>
<keyword evidence="11" id="KW-1185">Reference proteome</keyword>
<dbReference type="GO" id="GO:0005886">
    <property type="term" value="C:plasma membrane"/>
    <property type="evidence" value="ECO:0007669"/>
    <property type="project" value="UniProtKB-SubCell"/>
</dbReference>
<evidence type="ECO:0000313" key="10">
    <source>
        <dbReference type="EMBL" id="AWN34774.1"/>
    </source>
</evidence>
<evidence type="ECO:0000259" key="9">
    <source>
        <dbReference type="Pfam" id="PF02706"/>
    </source>
</evidence>
<evidence type="ECO:0000256" key="5">
    <source>
        <dbReference type="ARBA" id="ARBA00023136"/>
    </source>
</evidence>
<dbReference type="Proteomes" id="UP000246058">
    <property type="component" value="Chromosome"/>
</dbReference>
<evidence type="ECO:0000256" key="4">
    <source>
        <dbReference type="ARBA" id="ARBA00022989"/>
    </source>
</evidence>
<organism evidence="10 11">
    <name type="scientific">Methylobacterium radiodurans</name>
    <dbReference type="NCBI Taxonomy" id="2202828"/>
    <lineage>
        <taxon>Bacteria</taxon>
        <taxon>Pseudomonadati</taxon>
        <taxon>Pseudomonadota</taxon>
        <taxon>Alphaproteobacteria</taxon>
        <taxon>Hyphomicrobiales</taxon>
        <taxon>Methylobacteriaceae</taxon>
        <taxon>Methylobacterium</taxon>
    </lineage>
</organism>
<dbReference type="InterPro" id="IPR003856">
    <property type="entry name" value="LPS_length_determ_N"/>
</dbReference>
<keyword evidence="6" id="KW-0175">Coiled coil</keyword>
<feature type="region of interest" description="Disordered" evidence="7">
    <location>
        <begin position="1"/>
        <end position="23"/>
    </location>
</feature>